<dbReference type="SMART" id="SM00228">
    <property type="entry name" value="PDZ"/>
    <property type="match status" value="1"/>
</dbReference>
<dbReference type="Gene3D" id="3.90.226.10">
    <property type="entry name" value="2-enoyl-CoA Hydratase, Chain A, domain 1"/>
    <property type="match status" value="1"/>
</dbReference>
<dbReference type="SUPFAM" id="SSF50156">
    <property type="entry name" value="PDZ domain-like"/>
    <property type="match status" value="1"/>
</dbReference>
<name>A0ABS9WIB4_9ACTN</name>
<dbReference type="SUPFAM" id="SSF52096">
    <property type="entry name" value="ClpP/crotonase"/>
    <property type="match status" value="1"/>
</dbReference>
<keyword evidence="4 5" id="KW-0720">Serine protease</keyword>
<dbReference type="CDD" id="cd07560">
    <property type="entry name" value="Peptidase_S41_CPP"/>
    <property type="match status" value="1"/>
</dbReference>
<dbReference type="InterPro" id="IPR029045">
    <property type="entry name" value="ClpP/crotonase-like_dom_sf"/>
</dbReference>
<comment type="similarity">
    <text evidence="1 5">Belongs to the peptidase S41A family.</text>
</comment>
<dbReference type="PROSITE" id="PS50106">
    <property type="entry name" value="PDZ"/>
    <property type="match status" value="1"/>
</dbReference>
<evidence type="ECO:0000256" key="4">
    <source>
        <dbReference type="ARBA" id="ARBA00022825"/>
    </source>
</evidence>
<evidence type="ECO:0000256" key="5">
    <source>
        <dbReference type="RuleBase" id="RU004404"/>
    </source>
</evidence>
<keyword evidence="8" id="KW-1185">Reference proteome</keyword>
<organism evidence="7 8">
    <name type="scientific">Adlercreutzia faecimuris</name>
    <dbReference type="NCBI Taxonomy" id="2897341"/>
    <lineage>
        <taxon>Bacteria</taxon>
        <taxon>Bacillati</taxon>
        <taxon>Actinomycetota</taxon>
        <taxon>Coriobacteriia</taxon>
        <taxon>Eggerthellales</taxon>
        <taxon>Eggerthellaceae</taxon>
        <taxon>Adlercreutzia</taxon>
    </lineage>
</organism>
<accession>A0ABS9WIB4</accession>
<feature type="domain" description="PDZ" evidence="6">
    <location>
        <begin position="133"/>
        <end position="200"/>
    </location>
</feature>
<evidence type="ECO:0000256" key="1">
    <source>
        <dbReference type="ARBA" id="ARBA00009179"/>
    </source>
</evidence>
<dbReference type="PANTHER" id="PTHR32060:SF30">
    <property type="entry name" value="CARBOXY-TERMINAL PROCESSING PROTEASE CTPA"/>
    <property type="match status" value="1"/>
</dbReference>
<dbReference type="InterPro" id="IPR001478">
    <property type="entry name" value="PDZ"/>
</dbReference>
<dbReference type="Gene3D" id="3.30.750.44">
    <property type="match status" value="1"/>
</dbReference>
<protein>
    <submittedName>
        <fullName evidence="7">Peptidase</fullName>
    </submittedName>
</protein>
<dbReference type="Pfam" id="PF03572">
    <property type="entry name" value="Peptidase_S41"/>
    <property type="match status" value="1"/>
</dbReference>
<evidence type="ECO:0000313" key="8">
    <source>
        <dbReference type="Proteomes" id="UP001430755"/>
    </source>
</evidence>
<proteinExistence type="inferred from homology"/>
<dbReference type="RefSeq" id="WP_242165990.1">
    <property type="nucleotide sequence ID" value="NZ_JAJMLW010000003.1"/>
</dbReference>
<dbReference type="PANTHER" id="PTHR32060">
    <property type="entry name" value="TAIL-SPECIFIC PROTEASE"/>
    <property type="match status" value="1"/>
</dbReference>
<dbReference type="Proteomes" id="UP001430755">
    <property type="component" value="Unassembled WGS sequence"/>
</dbReference>
<evidence type="ECO:0000313" key="7">
    <source>
        <dbReference type="EMBL" id="MCI2242586.1"/>
    </source>
</evidence>
<keyword evidence="3 5" id="KW-0378">Hydrolase</keyword>
<sequence>MARDGKHRGRERKVAVLTKQERARGRRAMRLFAFFLAVVAAFAGGFVVRSQVAFVQSLGFTVAPEEATATGSSKNLKSTYDSISARVAEVEDLLADNSLDTVDLEKATFSMLDDLLKATGDPYAAYFNPDRYNNYIKETTERTYAGIGVLFSEYDGRAYVADVFEGSEAEAKGVRQGDFVEAIDGDSGRAWSLTEVVNSLARDEGASVIITWMRPISLDAQTGSEFTTTLVCRRYDEVNVTTELVNEVGYIRLRQITQNSSELVRSAVADLTNQGATAFVLDIRDNPGGYLTQAVDIASLFIKSGVIVEIRTVDGVSSKTAGGVTVTDAPLVVLVNGYTSAASEVLAAALQDNQRAEVVGQTTLGKGSVQVVRELTFGGAVRYTAAYYLSPLGHEINGVGVVPNIMVGSAEDADTQRLVAIDTAHSMVTRG</sequence>
<evidence type="ECO:0000256" key="3">
    <source>
        <dbReference type="ARBA" id="ARBA00022801"/>
    </source>
</evidence>
<reference evidence="7" key="1">
    <citation type="submission" date="2021-11" db="EMBL/GenBank/DDBJ databases">
        <title>A Novel Adlercreutzia Species, isolated from a Allomyrina dichotoma larva feces.</title>
        <authorList>
            <person name="Suh M.K."/>
        </authorList>
    </citation>
    <scope>NUCLEOTIDE SEQUENCE</scope>
    <source>
        <strain evidence="7">JBNU-10</strain>
    </source>
</reference>
<evidence type="ECO:0000259" key="6">
    <source>
        <dbReference type="PROSITE" id="PS50106"/>
    </source>
</evidence>
<evidence type="ECO:0000256" key="2">
    <source>
        <dbReference type="ARBA" id="ARBA00022670"/>
    </source>
</evidence>
<dbReference type="SMART" id="SM00245">
    <property type="entry name" value="TSPc"/>
    <property type="match status" value="1"/>
</dbReference>
<dbReference type="InterPro" id="IPR036034">
    <property type="entry name" value="PDZ_sf"/>
</dbReference>
<comment type="caution">
    <text evidence="7">The sequence shown here is derived from an EMBL/GenBank/DDBJ whole genome shotgun (WGS) entry which is preliminary data.</text>
</comment>
<dbReference type="EMBL" id="JAJMLW010000003">
    <property type="protein sequence ID" value="MCI2242586.1"/>
    <property type="molecule type" value="Genomic_DNA"/>
</dbReference>
<dbReference type="Gene3D" id="2.30.42.10">
    <property type="match status" value="1"/>
</dbReference>
<keyword evidence="2 5" id="KW-0645">Protease</keyword>
<dbReference type="NCBIfam" id="TIGR00225">
    <property type="entry name" value="prc"/>
    <property type="match status" value="1"/>
</dbReference>
<dbReference type="InterPro" id="IPR005151">
    <property type="entry name" value="Tail-specific_protease"/>
</dbReference>
<gene>
    <name evidence="7" type="ORF">LPT13_09510</name>
</gene>
<dbReference type="InterPro" id="IPR004447">
    <property type="entry name" value="Peptidase_S41A"/>
</dbReference>